<organism evidence="1 2">
    <name type="scientific">Heracleum sosnowskyi</name>
    <dbReference type="NCBI Taxonomy" id="360622"/>
    <lineage>
        <taxon>Eukaryota</taxon>
        <taxon>Viridiplantae</taxon>
        <taxon>Streptophyta</taxon>
        <taxon>Embryophyta</taxon>
        <taxon>Tracheophyta</taxon>
        <taxon>Spermatophyta</taxon>
        <taxon>Magnoliopsida</taxon>
        <taxon>eudicotyledons</taxon>
        <taxon>Gunneridae</taxon>
        <taxon>Pentapetalae</taxon>
        <taxon>asterids</taxon>
        <taxon>campanulids</taxon>
        <taxon>Apiales</taxon>
        <taxon>Apiaceae</taxon>
        <taxon>Apioideae</taxon>
        <taxon>apioid superclade</taxon>
        <taxon>Tordylieae</taxon>
        <taxon>Tordyliinae</taxon>
        <taxon>Heracleum</taxon>
    </lineage>
</organism>
<proteinExistence type="predicted"/>
<accession>A0AAD8IWF7</accession>
<dbReference type="Proteomes" id="UP001237642">
    <property type="component" value="Unassembled WGS sequence"/>
</dbReference>
<sequence>MLGETLEAAVEMTGPRKCTYDSEDAVDCVLDEKYHDLGGKQVEVKRILPKDGSDDGCSRSGGGEGYQSYGSSAIKVLMKVVIAALIHLSVSSKANLSYENPG</sequence>
<keyword evidence="2" id="KW-1185">Reference proteome</keyword>
<gene>
    <name evidence="1" type="ORF">POM88_011554</name>
</gene>
<dbReference type="AlphaFoldDB" id="A0AAD8IWF7"/>
<reference evidence="1" key="1">
    <citation type="submission" date="2023-02" db="EMBL/GenBank/DDBJ databases">
        <title>Genome of toxic invasive species Heracleum sosnowskyi carries increased number of genes despite the absence of recent whole-genome duplications.</title>
        <authorList>
            <person name="Schelkunov M."/>
            <person name="Shtratnikova V."/>
            <person name="Makarenko M."/>
            <person name="Klepikova A."/>
            <person name="Omelchenko D."/>
            <person name="Novikova G."/>
            <person name="Obukhova E."/>
            <person name="Bogdanov V."/>
            <person name="Penin A."/>
            <person name="Logacheva M."/>
        </authorList>
    </citation>
    <scope>NUCLEOTIDE SEQUENCE</scope>
    <source>
        <strain evidence="1">Hsosn_3</strain>
        <tissue evidence="1">Leaf</tissue>
    </source>
</reference>
<reference evidence="1" key="2">
    <citation type="submission" date="2023-05" db="EMBL/GenBank/DDBJ databases">
        <authorList>
            <person name="Schelkunov M.I."/>
        </authorList>
    </citation>
    <scope>NUCLEOTIDE SEQUENCE</scope>
    <source>
        <strain evidence="1">Hsosn_3</strain>
        <tissue evidence="1">Leaf</tissue>
    </source>
</reference>
<evidence type="ECO:0000313" key="1">
    <source>
        <dbReference type="EMBL" id="KAK1392498.1"/>
    </source>
</evidence>
<comment type="caution">
    <text evidence="1">The sequence shown here is derived from an EMBL/GenBank/DDBJ whole genome shotgun (WGS) entry which is preliminary data.</text>
</comment>
<name>A0AAD8IWF7_9APIA</name>
<dbReference type="EMBL" id="JAUIZM010000003">
    <property type="protein sequence ID" value="KAK1392498.1"/>
    <property type="molecule type" value="Genomic_DNA"/>
</dbReference>
<evidence type="ECO:0000313" key="2">
    <source>
        <dbReference type="Proteomes" id="UP001237642"/>
    </source>
</evidence>
<protein>
    <submittedName>
        <fullName evidence="1">Uncharacterized protein</fullName>
    </submittedName>
</protein>